<sequence length="104" mass="11065">MALPDLILPQATDNVIQSADIALVGGVAVSIPAYVNARQSDLICLVWGGMRQAANVVTNVNEDFPMMFLIPDELAAIGQHTVSYYMVDNADNAASSNVVTITIE</sequence>
<evidence type="ECO:0000313" key="1">
    <source>
        <dbReference type="EMBL" id="GAL58011.1"/>
    </source>
</evidence>
<gene>
    <name evidence="1" type="ORF">EV102420_09_00430</name>
</gene>
<keyword evidence="2" id="KW-1185">Reference proteome</keyword>
<protein>
    <submittedName>
        <fullName evidence="1">Uncharacterized protein</fullName>
    </submittedName>
</protein>
<dbReference type="RefSeq" id="WP_042390807.1">
    <property type="nucleotide sequence ID" value="NZ_BBMZ01000009.1"/>
</dbReference>
<dbReference type="AlphaFoldDB" id="A0A090UZQ2"/>
<dbReference type="OrthoDB" id="6633947at2"/>
<dbReference type="EMBL" id="BBMZ01000009">
    <property type="protein sequence ID" value="GAL58011.1"/>
    <property type="molecule type" value="Genomic_DNA"/>
</dbReference>
<dbReference type="Proteomes" id="UP000029462">
    <property type="component" value="Unassembled WGS sequence"/>
</dbReference>
<accession>A0A090UZQ2</accession>
<organism evidence="1 2">
    <name type="scientific">Pseudescherichia vulneris NBRC 102420</name>
    <dbReference type="NCBI Taxonomy" id="1115515"/>
    <lineage>
        <taxon>Bacteria</taxon>
        <taxon>Pseudomonadati</taxon>
        <taxon>Pseudomonadota</taxon>
        <taxon>Gammaproteobacteria</taxon>
        <taxon>Enterobacterales</taxon>
        <taxon>Enterobacteriaceae</taxon>
        <taxon>Pseudescherichia</taxon>
    </lineage>
</organism>
<evidence type="ECO:0000313" key="2">
    <source>
        <dbReference type="Proteomes" id="UP000029462"/>
    </source>
</evidence>
<name>A0A090UZQ2_PSEVU</name>
<comment type="caution">
    <text evidence="1">The sequence shown here is derived from an EMBL/GenBank/DDBJ whole genome shotgun (WGS) entry which is preliminary data.</text>
</comment>
<proteinExistence type="predicted"/>
<reference evidence="1 2" key="1">
    <citation type="submission" date="2014-09" db="EMBL/GenBank/DDBJ databases">
        <title>Whole genome shotgun sequence of Escherichia vulneris NBRC 102420.</title>
        <authorList>
            <person name="Yoshida Y."/>
            <person name="Hosoyama A."/>
            <person name="Tsuchikane K."/>
            <person name="Ohji S."/>
            <person name="Ichikawa N."/>
            <person name="Kimura A."/>
            <person name="Yamazoe A."/>
            <person name="Ezaki T."/>
            <person name="Fujita N."/>
        </authorList>
    </citation>
    <scope>NUCLEOTIDE SEQUENCE [LARGE SCALE GENOMIC DNA]</scope>
    <source>
        <strain evidence="1 2">NBRC 102420</strain>
    </source>
</reference>